<name>A0ABT8S3P5_9BURK</name>
<feature type="chain" id="PRO_5047492842" description="Outer membrane protein beta-barrel domain-containing protein" evidence="2">
    <location>
        <begin position="28"/>
        <end position="252"/>
    </location>
</feature>
<comment type="caution">
    <text evidence="3">The sequence shown here is derived from an EMBL/GenBank/DDBJ whole genome shotgun (WGS) entry which is preliminary data.</text>
</comment>
<sequence length="252" mass="27031">MHRARASIATRRVAGIVAAFASLSAAAQVAPSQDAWQFEIIPYLWAPGISSDLRLGPLPGSSSHVSSTGVLGALDFGAMGTLEARRGPWGALLDMQYVKLGVSRQGVLGAPLGLDVDYTQQIYTLAGLYRVLDSRVAVDLLAGGRYVNARTEIDLAPHLPGPRREDSVGWWNGIVGARVIAPIDDKWSLMGYLDAGWGNSTSSWEAIAGASYQYSPSVSFKFGYRYLRFSRDEGLLNMVALGGLFAGAGFRF</sequence>
<dbReference type="Gene3D" id="2.40.160.20">
    <property type="match status" value="1"/>
</dbReference>
<proteinExistence type="predicted"/>
<dbReference type="SUPFAM" id="SSF56925">
    <property type="entry name" value="OMPA-like"/>
    <property type="match status" value="1"/>
</dbReference>
<evidence type="ECO:0000256" key="2">
    <source>
        <dbReference type="SAM" id="SignalP"/>
    </source>
</evidence>
<dbReference type="Proteomes" id="UP001169027">
    <property type="component" value="Unassembled WGS sequence"/>
</dbReference>
<comment type="subcellular location">
    <subcellularLocation>
        <location evidence="1">Cell outer membrane</location>
    </subcellularLocation>
</comment>
<dbReference type="EMBL" id="JAUKVY010000009">
    <property type="protein sequence ID" value="MDO1533549.1"/>
    <property type="molecule type" value="Genomic_DNA"/>
</dbReference>
<keyword evidence="2" id="KW-0732">Signal</keyword>
<evidence type="ECO:0000256" key="1">
    <source>
        <dbReference type="ARBA" id="ARBA00004442"/>
    </source>
</evidence>
<reference evidence="3" key="1">
    <citation type="submission" date="2023-06" db="EMBL/GenBank/DDBJ databases">
        <authorList>
            <person name="Jiang Y."/>
            <person name="Liu Q."/>
        </authorList>
    </citation>
    <scope>NUCLEOTIDE SEQUENCE</scope>
    <source>
        <strain evidence="3">CGMCC 1.12090</strain>
    </source>
</reference>
<evidence type="ECO:0000313" key="4">
    <source>
        <dbReference type="Proteomes" id="UP001169027"/>
    </source>
</evidence>
<protein>
    <recommendedName>
        <fullName evidence="5">Outer membrane protein beta-barrel domain-containing protein</fullName>
    </recommendedName>
</protein>
<accession>A0ABT8S3P5</accession>
<gene>
    <name evidence="3" type="ORF">Q2T77_14730</name>
</gene>
<evidence type="ECO:0000313" key="3">
    <source>
        <dbReference type="EMBL" id="MDO1533549.1"/>
    </source>
</evidence>
<keyword evidence="4" id="KW-1185">Reference proteome</keyword>
<dbReference type="RefSeq" id="WP_301810289.1">
    <property type="nucleotide sequence ID" value="NZ_JAUJZH010000009.1"/>
</dbReference>
<evidence type="ECO:0008006" key="5">
    <source>
        <dbReference type="Google" id="ProtNLM"/>
    </source>
</evidence>
<organism evidence="3 4">
    <name type="scientific">Variovorax ginsengisoli</name>
    <dbReference type="NCBI Taxonomy" id="363844"/>
    <lineage>
        <taxon>Bacteria</taxon>
        <taxon>Pseudomonadati</taxon>
        <taxon>Pseudomonadota</taxon>
        <taxon>Betaproteobacteria</taxon>
        <taxon>Burkholderiales</taxon>
        <taxon>Comamonadaceae</taxon>
        <taxon>Variovorax</taxon>
    </lineage>
</organism>
<dbReference type="InterPro" id="IPR011250">
    <property type="entry name" value="OMP/PagP_B-barrel"/>
</dbReference>
<feature type="signal peptide" evidence="2">
    <location>
        <begin position="1"/>
        <end position="27"/>
    </location>
</feature>